<gene>
    <name evidence="8 10" type="primary">selU</name>
    <name evidence="10" type="ORF">EMLFYP7_00689</name>
</gene>
<comment type="catalytic activity">
    <reaction evidence="8">
        <text>5-methylaminomethyl-2-(Se-phospho)selenouridine(34) in tRNA + H2O = 5-methylaminomethyl-2-selenouridine(34) in tRNA + phosphate</text>
        <dbReference type="Rhea" id="RHEA:60176"/>
        <dbReference type="Rhea" id="RHEA-COMP:10196"/>
        <dbReference type="Rhea" id="RHEA-COMP:15523"/>
        <dbReference type="ChEBI" id="CHEBI:15377"/>
        <dbReference type="ChEBI" id="CHEBI:43474"/>
        <dbReference type="ChEBI" id="CHEBI:82743"/>
        <dbReference type="ChEBI" id="CHEBI:143702"/>
    </reaction>
</comment>
<dbReference type="Pfam" id="PF26341">
    <property type="entry name" value="AAA_SelU"/>
    <property type="match status" value="1"/>
</dbReference>
<dbReference type="GO" id="GO:0016765">
    <property type="term" value="F:transferase activity, transferring alkyl or aryl (other than methyl) groups"/>
    <property type="evidence" value="ECO:0007669"/>
    <property type="project" value="UniProtKB-UniRule"/>
</dbReference>
<feature type="domain" description="Rhodanese" evidence="9">
    <location>
        <begin position="11"/>
        <end position="134"/>
    </location>
</feature>
<evidence type="ECO:0000256" key="7">
    <source>
        <dbReference type="ARBA" id="ARBA00073823"/>
    </source>
</evidence>
<evidence type="ECO:0000313" key="10">
    <source>
        <dbReference type="EMBL" id="VYT81832.1"/>
    </source>
</evidence>
<dbReference type="GO" id="GO:0002098">
    <property type="term" value="P:tRNA wobble uridine modification"/>
    <property type="evidence" value="ECO:0007669"/>
    <property type="project" value="UniProtKB-UniRule"/>
</dbReference>
<comment type="similarity">
    <text evidence="5 8">Belongs to the SelU family.</text>
</comment>
<comment type="catalytic activity">
    <reaction evidence="3">
        <text>5-methylaminomethyl-2-thiouridine(34) in tRNA + selenophosphate + (2E)-geranyl diphosphate + H2O + H(+) = 5-methylaminomethyl-2-selenouridine(34) in tRNA + (2E)-thiogeraniol + phosphate + diphosphate</text>
        <dbReference type="Rhea" id="RHEA:42716"/>
        <dbReference type="Rhea" id="RHEA-COMP:10195"/>
        <dbReference type="Rhea" id="RHEA-COMP:10196"/>
        <dbReference type="ChEBI" id="CHEBI:15377"/>
        <dbReference type="ChEBI" id="CHEBI:15378"/>
        <dbReference type="ChEBI" id="CHEBI:16144"/>
        <dbReference type="ChEBI" id="CHEBI:33019"/>
        <dbReference type="ChEBI" id="CHEBI:43474"/>
        <dbReference type="ChEBI" id="CHEBI:58057"/>
        <dbReference type="ChEBI" id="CHEBI:74455"/>
        <dbReference type="ChEBI" id="CHEBI:82743"/>
        <dbReference type="ChEBI" id="CHEBI:143703"/>
        <dbReference type="EC" id="2.9.1.3"/>
    </reaction>
    <physiologicalReaction direction="left-to-right" evidence="3">
        <dbReference type="Rhea" id="RHEA:42717"/>
    </physiologicalReaction>
</comment>
<dbReference type="PANTHER" id="PTHR30401:SF0">
    <property type="entry name" value="TRNA 2-SELENOURIDINE SYNTHASE"/>
    <property type="match status" value="1"/>
</dbReference>
<evidence type="ECO:0000256" key="8">
    <source>
        <dbReference type="HAMAP-Rule" id="MF_01622"/>
    </source>
</evidence>
<dbReference type="NCBIfam" id="NF008751">
    <property type="entry name" value="PRK11784.1-3"/>
    <property type="match status" value="1"/>
</dbReference>
<protein>
    <recommendedName>
        <fullName evidence="7 8">tRNA 2-selenouridine synthase</fullName>
        <ecNumber evidence="6 8">2.9.1.3</ecNumber>
    </recommendedName>
</protein>
<dbReference type="PANTHER" id="PTHR30401">
    <property type="entry name" value="TRNA 2-SELENOURIDINE SYNTHASE"/>
    <property type="match status" value="1"/>
</dbReference>
<dbReference type="InterPro" id="IPR036873">
    <property type="entry name" value="Rhodanese-like_dom_sf"/>
</dbReference>
<dbReference type="RefSeq" id="WP_156564778.1">
    <property type="nucleotide sequence ID" value="NZ_CACRTZ010000004.1"/>
</dbReference>
<dbReference type="FunFam" id="3.40.250.10:FF:000009">
    <property type="entry name" value="tRNA 2-selenouridine/geranyl-2-thiouridine synthase"/>
    <property type="match status" value="1"/>
</dbReference>
<comment type="subunit">
    <text evidence="8">Monomer.</text>
</comment>
<dbReference type="CDD" id="cd01520">
    <property type="entry name" value="RHOD_YbbB"/>
    <property type="match status" value="1"/>
</dbReference>
<dbReference type="NCBIfam" id="NF008749">
    <property type="entry name" value="PRK11784.1-1"/>
    <property type="match status" value="1"/>
</dbReference>
<dbReference type="PROSITE" id="PS50206">
    <property type="entry name" value="RHODANESE_3"/>
    <property type="match status" value="1"/>
</dbReference>
<keyword evidence="1 8" id="KW-0808">Transferase</keyword>
<dbReference type="GO" id="GO:0043828">
    <property type="term" value="F:tRNA 2-selenouridine synthase activity"/>
    <property type="evidence" value="ECO:0007669"/>
    <property type="project" value="UniProtKB-EC"/>
</dbReference>
<accession>A0A6N2ZZ98</accession>
<organism evidence="10">
    <name type="scientific">Phytobacter massiliensis</name>
    <dbReference type="NCBI Taxonomy" id="1485952"/>
    <lineage>
        <taxon>Bacteria</taxon>
        <taxon>Pseudomonadati</taxon>
        <taxon>Pseudomonadota</taxon>
        <taxon>Gammaproteobacteria</taxon>
        <taxon>Enterobacterales</taxon>
        <taxon>Enterobacteriaceae</taxon>
        <taxon>Phytobacter</taxon>
    </lineage>
</organism>
<reference evidence="10" key="1">
    <citation type="submission" date="2019-11" db="EMBL/GenBank/DDBJ databases">
        <authorList>
            <person name="Feng L."/>
        </authorList>
    </citation>
    <scope>NUCLEOTIDE SEQUENCE</scope>
    <source>
        <strain evidence="10">EMassiliensisLFYP7</strain>
    </source>
</reference>
<evidence type="ECO:0000256" key="6">
    <source>
        <dbReference type="ARBA" id="ARBA00066463"/>
    </source>
</evidence>
<dbReference type="Pfam" id="PF00581">
    <property type="entry name" value="Rhodanese"/>
    <property type="match status" value="1"/>
</dbReference>
<dbReference type="NCBIfam" id="TIGR03167">
    <property type="entry name" value="tRNA_sel_U_synt"/>
    <property type="match status" value="1"/>
</dbReference>
<comment type="catalytic activity">
    <reaction evidence="8">
        <text>5-methylaminomethyl-2-thiouridine(34) in tRNA + (2E)-geranyl diphosphate = 5-methylaminomethyl-S-(2E)-geranyl-thiouridine(34) in tRNA + diphosphate</text>
        <dbReference type="Rhea" id="RHEA:14085"/>
        <dbReference type="Rhea" id="RHEA-COMP:10195"/>
        <dbReference type="Rhea" id="RHEA-COMP:14654"/>
        <dbReference type="ChEBI" id="CHEBI:33019"/>
        <dbReference type="ChEBI" id="CHEBI:58057"/>
        <dbReference type="ChEBI" id="CHEBI:74455"/>
        <dbReference type="ChEBI" id="CHEBI:140632"/>
    </reaction>
</comment>
<evidence type="ECO:0000259" key="9">
    <source>
        <dbReference type="PROSITE" id="PS50206"/>
    </source>
</evidence>
<dbReference type="Gene3D" id="3.40.250.10">
    <property type="entry name" value="Rhodanese-like domain"/>
    <property type="match status" value="1"/>
</dbReference>
<dbReference type="InterPro" id="IPR058840">
    <property type="entry name" value="AAA_SelU"/>
</dbReference>
<evidence type="ECO:0000256" key="4">
    <source>
        <dbReference type="ARBA" id="ARBA00055294"/>
    </source>
</evidence>
<evidence type="ECO:0000256" key="5">
    <source>
        <dbReference type="ARBA" id="ARBA00060843"/>
    </source>
</evidence>
<evidence type="ECO:0000256" key="3">
    <source>
        <dbReference type="ARBA" id="ARBA00050862"/>
    </source>
</evidence>
<dbReference type="EMBL" id="CACRTZ010000004">
    <property type="protein sequence ID" value="VYT81832.1"/>
    <property type="molecule type" value="Genomic_DNA"/>
</dbReference>
<dbReference type="AlphaFoldDB" id="A0A6N2ZZ98"/>
<proteinExistence type="inferred from homology"/>
<dbReference type="SUPFAM" id="SSF52821">
    <property type="entry name" value="Rhodanese/Cell cycle control phosphatase"/>
    <property type="match status" value="1"/>
</dbReference>
<name>A0A6N2ZZ98_9ENTR</name>
<comment type="catalytic activity">
    <reaction evidence="8">
        <text>5-methylaminomethyl-S-(2E)-geranyl-thiouridine(34) in tRNA + selenophosphate + H(+) = 5-methylaminomethyl-2-(Se-phospho)selenouridine(34) in tRNA + (2E)-thiogeraniol</text>
        <dbReference type="Rhea" id="RHEA:60172"/>
        <dbReference type="Rhea" id="RHEA-COMP:14654"/>
        <dbReference type="Rhea" id="RHEA-COMP:15523"/>
        <dbReference type="ChEBI" id="CHEBI:15378"/>
        <dbReference type="ChEBI" id="CHEBI:16144"/>
        <dbReference type="ChEBI" id="CHEBI:140632"/>
        <dbReference type="ChEBI" id="CHEBI:143702"/>
        <dbReference type="ChEBI" id="CHEBI:143703"/>
    </reaction>
</comment>
<evidence type="ECO:0000256" key="1">
    <source>
        <dbReference type="ARBA" id="ARBA00022679"/>
    </source>
</evidence>
<comment type="function">
    <text evidence="4 8">Involved in the post-transcriptional modification of the uridine at the wobble position (U34) of tRNA(Lys), tRNA(Glu) and tRNA(Gln). Catalyzes the conversion of 2-thiouridine (S2U-RNA) to 2-selenouridine (Se2U-RNA). Acts in a two-step process involving geranylation of 2-thiouridine (S2U) to S-geranyl-2-thiouridine (geS2U) and subsequent selenation of the latter derivative to 2-selenouridine (Se2U) in the tRNA chain.</text>
</comment>
<dbReference type="HAMAP" id="MF_01622">
    <property type="entry name" value="tRNA_sel_U_synth"/>
    <property type="match status" value="1"/>
</dbReference>
<dbReference type="InterPro" id="IPR001763">
    <property type="entry name" value="Rhodanese-like_dom"/>
</dbReference>
<evidence type="ECO:0000256" key="2">
    <source>
        <dbReference type="ARBA" id="ARBA00023266"/>
    </source>
</evidence>
<keyword evidence="2 8" id="KW-0711">Selenium</keyword>
<dbReference type="SMART" id="SM00450">
    <property type="entry name" value="RHOD"/>
    <property type="match status" value="1"/>
</dbReference>
<dbReference type="InterPro" id="IPR017582">
    <property type="entry name" value="SelU"/>
</dbReference>
<sequence length="363" mass="40371">MKEVTDYRAILCAGTPLIDVRAPVEFQQGAMPGAINLPLMNDDERAAVGTCYKRHGPEAALALGHQLVAGERRQQRLAAWLAACRQHPEGYICCARGGQRSHIVQQWLAEAGVNYPLVKGGYKALRQAAIQATDALVQKPIVLIGGCTGSGKTQLVRQQPDGIDLEGLARHRGSSFGRTLKTQLSQASFENLLATEMVKIDARPASRRWVLEDEGPTIGANHLPESLRVRMLSAQVVVVEDPLALRLERLRDEYFVRMHHDFTAAYGEEAGWQAYSEYLHHGLFAIRRRLGLARFAQLTAHLESALLAQQASGDTDGHMAWLVPLLNEYYDPMYRYQLEKKAANIVFRGPWQTVADYLSHRGV</sequence>
<dbReference type="EC" id="2.9.1.3" evidence="6 8"/>
<feature type="active site" description="S-selanylcysteine intermediate" evidence="8">
    <location>
        <position position="94"/>
    </location>
</feature>